<comment type="caution">
    <text evidence="1">The sequence shown here is derived from an EMBL/GenBank/DDBJ whole genome shotgun (WGS) entry which is preliminary data.</text>
</comment>
<protein>
    <submittedName>
        <fullName evidence="1">Retrovirus-related Pol polyprotein from transposon TNT 1-94</fullName>
    </submittedName>
</protein>
<proteinExistence type="predicted"/>
<dbReference type="AlphaFoldDB" id="A0AAW2PWR6"/>
<reference evidence="1" key="2">
    <citation type="journal article" date="2024" name="Plant">
        <title>Genomic evolution and insights into agronomic trait innovations of Sesamum species.</title>
        <authorList>
            <person name="Miao H."/>
            <person name="Wang L."/>
            <person name="Qu L."/>
            <person name="Liu H."/>
            <person name="Sun Y."/>
            <person name="Le M."/>
            <person name="Wang Q."/>
            <person name="Wei S."/>
            <person name="Zheng Y."/>
            <person name="Lin W."/>
            <person name="Duan Y."/>
            <person name="Cao H."/>
            <person name="Xiong S."/>
            <person name="Wang X."/>
            <person name="Wei L."/>
            <person name="Li C."/>
            <person name="Ma Q."/>
            <person name="Ju M."/>
            <person name="Zhao R."/>
            <person name="Li G."/>
            <person name="Mu C."/>
            <person name="Tian Q."/>
            <person name="Mei H."/>
            <person name="Zhang T."/>
            <person name="Gao T."/>
            <person name="Zhang H."/>
        </authorList>
    </citation>
    <scope>NUCLEOTIDE SEQUENCE</scope>
    <source>
        <strain evidence="1">G01</strain>
    </source>
</reference>
<reference evidence="1" key="1">
    <citation type="submission" date="2020-06" db="EMBL/GenBank/DDBJ databases">
        <authorList>
            <person name="Li T."/>
            <person name="Hu X."/>
            <person name="Zhang T."/>
            <person name="Song X."/>
            <person name="Zhang H."/>
            <person name="Dai N."/>
            <person name="Sheng W."/>
            <person name="Hou X."/>
            <person name="Wei L."/>
        </authorList>
    </citation>
    <scope>NUCLEOTIDE SEQUENCE</scope>
    <source>
        <strain evidence="1">G01</strain>
        <tissue evidence="1">Leaf</tissue>
    </source>
</reference>
<gene>
    <name evidence="1" type="ORF">Sangu_0834400</name>
</gene>
<dbReference type="PANTHER" id="PTHR11439">
    <property type="entry name" value="GAG-POL-RELATED RETROTRANSPOSON"/>
    <property type="match status" value="1"/>
</dbReference>
<name>A0AAW2PWR6_9LAMI</name>
<organism evidence="1">
    <name type="scientific">Sesamum angustifolium</name>
    <dbReference type="NCBI Taxonomy" id="2727405"/>
    <lineage>
        <taxon>Eukaryota</taxon>
        <taxon>Viridiplantae</taxon>
        <taxon>Streptophyta</taxon>
        <taxon>Embryophyta</taxon>
        <taxon>Tracheophyta</taxon>
        <taxon>Spermatophyta</taxon>
        <taxon>Magnoliopsida</taxon>
        <taxon>eudicotyledons</taxon>
        <taxon>Gunneridae</taxon>
        <taxon>Pentapetalae</taxon>
        <taxon>asterids</taxon>
        <taxon>lamiids</taxon>
        <taxon>Lamiales</taxon>
        <taxon>Pedaliaceae</taxon>
        <taxon>Sesamum</taxon>
    </lineage>
</organism>
<dbReference type="EMBL" id="JACGWK010000004">
    <property type="protein sequence ID" value="KAL0359850.1"/>
    <property type="molecule type" value="Genomic_DNA"/>
</dbReference>
<accession>A0AAW2PWR6</accession>
<sequence>MITLLANHFKLSSEQCPKTDREIEDMGKVSYASAVGCLMYTMCTRPNLAHVVSQVSKYMSKPGGGPIRWKSMPLSTIESKYMVVAKAAKEALWFNGLSNELGVEQDGV</sequence>
<evidence type="ECO:0000313" key="1">
    <source>
        <dbReference type="EMBL" id="KAL0359850.1"/>
    </source>
</evidence>
<dbReference type="PANTHER" id="PTHR11439:SF467">
    <property type="entry name" value="INTEGRASE CATALYTIC DOMAIN-CONTAINING PROTEIN"/>
    <property type="match status" value="1"/>
</dbReference>